<comment type="function">
    <text evidence="9">Synthesizes selenophosphate from selenide and ATP.</text>
</comment>
<dbReference type="PANTHER" id="PTHR10256:SF0">
    <property type="entry name" value="INACTIVE SELENIDE, WATER DIKINASE-LIKE PROTEIN-RELATED"/>
    <property type="match status" value="1"/>
</dbReference>
<dbReference type="Proteomes" id="UP000243333">
    <property type="component" value="Unassembled WGS sequence"/>
</dbReference>
<evidence type="ECO:0000256" key="3">
    <source>
        <dbReference type="ARBA" id="ARBA00022723"/>
    </source>
</evidence>
<dbReference type="AlphaFoldDB" id="A0A1G7L1W1"/>
<evidence type="ECO:0000256" key="9">
    <source>
        <dbReference type="HAMAP-Rule" id="MF_00625"/>
    </source>
</evidence>
<dbReference type="Gene3D" id="3.90.650.10">
    <property type="entry name" value="PurM-like C-terminal domain"/>
    <property type="match status" value="1"/>
</dbReference>
<dbReference type="InterPro" id="IPR023061">
    <property type="entry name" value="SelD_I"/>
</dbReference>
<feature type="binding site" evidence="9">
    <location>
        <begin position="96"/>
        <end position="98"/>
    </location>
    <ligand>
        <name>ATP</name>
        <dbReference type="ChEBI" id="CHEBI:30616"/>
        <note>ligand shared between dimeric partners</note>
    </ligand>
</feature>
<dbReference type="EC" id="2.7.9.3" evidence="9"/>
<keyword evidence="8 9" id="KW-0711">Selenium</keyword>
<evidence type="ECO:0000259" key="11">
    <source>
        <dbReference type="Pfam" id="PF02769"/>
    </source>
</evidence>
<dbReference type="GO" id="GO:0004756">
    <property type="term" value="F:selenide, water dikinase activity"/>
    <property type="evidence" value="ECO:0007669"/>
    <property type="project" value="UniProtKB-UniRule"/>
</dbReference>
<comment type="similarity">
    <text evidence="1 9">Belongs to the selenophosphate synthase 1 family. Class I subfamily.</text>
</comment>
<proteinExistence type="inferred from homology"/>
<name>A0A1G7L1W1_9FIRM</name>
<organism evidence="12 13">
    <name type="scientific">Sporolituus thermophilus DSM 23256</name>
    <dbReference type="NCBI Taxonomy" id="1123285"/>
    <lineage>
        <taxon>Bacteria</taxon>
        <taxon>Bacillati</taxon>
        <taxon>Bacillota</taxon>
        <taxon>Negativicutes</taxon>
        <taxon>Selenomonadales</taxon>
        <taxon>Sporomusaceae</taxon>
        <taxon>Sporolituus</taxon>
    </lineage>
</organism>
<keyword evidence="4 9" id="KW-0547">Nucleotide-binding</keyword>
<evidence type="ECO:0000256" key="4">
    <source>
        <dbReference type="ARBA" id="ARBA00022741"/>
    </source>
</evidence>
<comment type="caution">
    <text evidence="9">Lacks conserved residue(s) required for the propagation of feature annotation.</text>
</comment>
<evidence type="ECO:0000256" key="7">
    <source>
        <dbReference type="ARBA" id="ARBA00022842"/>
    </source>
</evidence>
<feature type="binding site" evidence="9">
    <location>
        <position position="183"/>
    </location>
    <ligand>
        <name>Mg(2+)</name>
        <dbReference type="ChEBI" id="CHEBI:18420"/>
    </ligand>
</feature>
<evidence type="ECO:0000313" key="12">
    <source>
        <dbReference type="EMBL" id="SDF43351.1"/>
    </source>
</evidence>
<dbReference type="HAMAP" id="MF_00625">
    <property type="entry name" value="SelD"/>
    <property type="match status" value="1"/>
</dbReference>
<feature type="binding site" evidence="9">
    <location>
        <position position="8"/>
    </location>
    <ligand>
        <name>Mg(2+)</name>
        <dbReference type="ChEBI" id="CHEBI:18420"/>
    </ligand>
</feature>
<keyword evidence="6 9" id="KW-0067">ATP-binding</keyword>
<dbReference type="CDD" id="cd02195">
    <property type="entry name" value="SelD"/>
    <property type="match status" value="1"/>
</dbReference>
<comment type="catalytic activity">
    <reaction evidence="9">
        <text>hydrogenselenide + ATP + H2O = selenophosphate + AMP + phosphate + 2 H(+)</text>
        <dbReference type="Rhea" id="RHEA:18737"/>
        <dbReference type="ChEBI" id="CHEBI:15377"/>
        <dbReference type="ChEBI" id="CHEBI:15378"/>
        <dbReference type="ChEBI" id="CHEBI:16144"/>
        <dbReference type="ChEBI" id="CHEBI:29317"/>
        <dbReference type="ChEBI" id="CHEBI:30616"/>
        <dbReference type="ChEBI" id="CHEBI:43474"/>
        <dbReference type="ChEBI" id="CHEBI:456215"/>
        <dbReference type="EC" id="2.7.9.3"/>
    </reaction>
</comment>
<keyword evidence="3 9" id="KW-0479">Metal-binding</keyword>
<dbReference type="Pfam" id="PF02769">
    <property type="entry name" value="AIRS_C"/>
    <property type="match status" value="1"/>
</dbReference>
<comment type="subunit">
    <text evidence="9">Homodimer.</text>
</comment>
<dbReference type="NCBIfam" id="NF002098">
    <property type="entry name" value="PRK00943.1"/>
    <property type="match status" value="1"/>
</dbReference>
<dbReference type="STRING" id="1123285.SAMN05660235_01590"/>
<dbReference type="NCBIfam" id="TIGR00476">
    <property type="entry name" value="selD"/>
    <property type="match status" value="1"/>
</dbReference>
<evidence type="ECO:0000256" key="5">
    <source>
        <dbReference type="ARBA" id="ARBA00022777"/>
    </source>
</evidence>
<evidence type="ECO:0000256" key="8">
    <source>
        <dbReference type="ARBA" id="ARBA00023266"/>
    </source>
</evidence>
<reference evidence="13" key="1">
    <citation type="submission" date="2016-10" db="EMBL/GenBank/DDBJ databases">
        <authorList>
            <person name="Varghese N."/>
            <person name="Submissions S."/>
        </authorList>
    </citation>
    <scope>NUCLEOTIDE SEQUENCE [LARGE SCALE GENOMIC DNA]</scope>
    <source>
        <strain evidence="13">DSM 23256</strain>
    </source>
</reference>
<dbReference type="GO" id="GO:0000287">
    <property type="term" value="F:magnesium ion binding"/>
    <property type="evidence" value="ECO:0007669"/>
    <property type="project" value="UniProtKB-UniRule"/>
</dbReference>
<dbReference type="InterPro" id="IPR036921">
    <property type="entry name" value="PurM-like_N_sf"/>
</dbReference>
<dbReference type="GO" id="GO:0016260">
    <property type="term" value="P:selenocysteine biosynthetic process"/>
    <property type="evidence" value="ECO:0007669"/>
    <property type="project" value="InterPro"/>
</dbReference>
<dbReference type="InterPro" id="IPR036676">
    <property type="entry name" value="PurM-like_C_sf"/>
</dbReference>
<dbReference type="Gene3D" id="3.30.1330.10">
    <property type="entry name" value="PurM-like, N-terminal domain"/>
    <property type="match status" value="1"/>
</dbReference>
<evidence type="ECO:0000256" key="1">
    <source>
        <dbReference type="ARBA" id="ARBA00008026"/>
    </source>
</evidence>
<evidence type="ECO:0000313" key="13">
    <source>
        <dbReference type="Proteomes" id="UP000243333"/>
    </source>
</evidence>
<dbReference type="PANTHER" id="PTHR10256">
    <property type="entry name" value="SELENIDE, WATER DIKINASE"/>
    <property type="match status" value="1"/>
</dbReference>
<feature type="binding site" evidence="9">
    <location>
        <position position="48"/>
    </location>
    <ligand>
        <name>Mg(2+)</name>
        <dbReference type="ChEBI" id="CHEBI:18420"/>
    </ligand>
</feature>
<evidence type="ECO:0000256" key="2">
    <source>
        <dbReference type="ARBA" id="ARBA00022679"/>
    </source>
</evidence>
<sequence>MGHDTADDAGVYKLNDEIALIQTVDFFTPIVDDPYTFGQIAAANALSDVYAMGGRPLTAMNIVAFPTCSLPPEVLLAILQGGQDKVSEAGAVIVGGHTVNDAEPKYGLSVTGIAHPDRILTNAGAKAGDLLILTKPLGTGVLATAAKADMFAEGVRAAAESMAALNRYAAEAAEGYPVNACTDITGFGLLGHLFELASASRVQVTVHSAALPLLPEAAAAAAMGFVPAGAYANRDYLKTVTFVGAVPENIRDLCFDPQTSGGLLFSLPAVCARELLAELHGRGLAAAAIIGEVTKEGNGEIYVD</sequence>
<feature type="binding site" description="in other chain" evidence="9">
    <location>
        <position position="25"/>
    </location>
    <ligand>
        <name>ATP</name>
        <dbReference type="ChEBI" id="CHEBI:30616"/>
        <note>ligand shared between dimeric partners</note>
    </ligand>
</feature>
<dbReference type="SUPFAM" id="SSF55326">
    <property type="entry name" value="PurM N-terminal domain-like"/>
    <property type="match status" value="1"/>
</dbReference>
<dbReference type="GO" id="GO:0005524">
    <property type="term" value="F:ATP binding"/>
    <property type="evidence" value="ECO:0007669"/>
    <property type="project" value="UniProtKB-UniRule"/>
</dbReference>
<dbReference type="PIRSF" id="PIRSF036407">
    <property type="entry name" value="Selenphspht_syn"/>
    <property type="match status" value="1"/>
</dbReference>
<keyword evidence="5 9" id="KW-0418">Kinase</keyword>
<keyword evidence="7 9" id="KW-0460">Magnesium</keyword>
<keyword evidence="13" id="KW-1185">Reference proteome</keyword>
<comment type="cofactor">
    <cofactor evidence="9">
        <name>Mg(2+)</name>
        <dbReference type="ChEBI" id="CHEBI:18420"/>
    </cofactor>
    <text evidence="9">Binds 1 Mg(2+) ion per monomer.</text>
</comment>
<feature type="binding site" description="in other chain" evidence="9">
    <location>
        <begin position="5"/>
        <end position="7"/>
    </location>
    <ligand>
        <name>ATP</name>
        <dbReference type="ChEBI" id="CHEBI:30616"/>
        <note>ligand shared between dimeric partners</note>
    </ligand>
</feature>
<dbReference type="GO" id="GO:0005737">
    <property type="term" value="C:cytoplasm"/>
    <property type="evidence" value="ECO:0007669"/>
    <property type="project" value="TreeGrafter"/>
</dbReference>
<evidence type="ECO:0000256" key="6">
    <source>
        <dbReference type="ARBA" id="ARBA00022840"/>
    </source>
</evidence>
<dbReference type="Pfam" id="PF00586">
    <property type="entry name" value="AIRS"/>
    <property type="match status" value="1"/>
</dbReference>
<dbReference type="InterPro" id="IPR016188">
    <property type="entry name" value="PurM-like_N"/>
</dbReference>
<feature type="domain" description="PurM-like C-terminal" evidence="11">
    <location>
        <begin position="126"/>
        <end position="303"/>
    </location>
</feature>
<dbReference type="EMBL" id="FNBU01000010">
    <property type="protein sequence ID" value="SDF43351.1"/>
    <property type="molecule type" value="Genomic_DNA"/>
</dbReference>
<dbReference type="InterPro" id="IPR010918">
    <property type="entry name" value="PurM-like_C_dom"/>
</dbReference>
<keyword evidence="2 9" id="KW-0808">Transferase</keyword>
<gene>
    <name evidence="9" type="primary">selD</name>
    <name evidence="12" type="ORF">SAMN05660235_01590</name>
</gene>
<dbReference type="InterPro" id="IPR004536">
    <property type="entry name" value="SPS/SelD"/>
</dbReference>
<protein>
    <recommendedName>
        <fullName evidence="9">Selenide, water dikinase</fullName>
        <ecNumber evidence="9">2.7.9.3</ecNumber>
    </recommendedName>
    <alternativeName>
        <fullName evidence="9">Selenium donor protein</fullName>
    </alternativeName>
    <alternativeName>
        <fullName evidence="9">Selenophosphate synthase</fullName>
    </alternativeName>
</protein>
<evidence type="ECO:0000259" key="10">
    <source>
        <dbReference type="Pfam" id="PF00586"/>
    </source>
</evidence>
<accession>A0A1G7L1W1</accession>
<feature type="domain" description="PurM-like N-terminal" evidence="10">
    <location>
        <begin position="7"/>
        <end position="114"/>
    </location>
</feature>
<feature type="binding site" description="in other chain" evidence="9">
    <location>
        <position position="48"/>
    </location>
    <ligand>
        <name>ATP</name>
        <dbReference type="ChEBI" id="CHEBI:30616"/>
        <note>ligand shared between dimeric partners</note>
    </ligand>
</feature>
<dbReference type="SUPFAM" id="SSF56042">
    <property type="entry name" value="PurM C-terminal domain-like"/>
    <property type="match status" value="1"/>
</dbReference>